<dbReference type="SMART" id="SM00906">
    <property type="entry name" value="Fungal_trans"/>
    <property type="match status" value="1"/>
</dbReference>
<dbReference type="CDD" id="cd12148">
    <property type="entry name" value="fungal_TF_MHR"/>
    <property type="match status" value="1"/>
</dbReference>
<evidence type="ECO:0000256" key="3">
    <source>
        <dbReference type="ARBA" id="ARBA00023015"/>
    </source>
</evidence>
<evidence type="ECO:0000256" key="4">
    <source>
        <dbReference type="ARBA" id="ARBA00023125"/>
    </source>
</evidence>
<feature type="domain" description="Xylanolytic transcriptional activator regulatory" evidence="8">
    <location>
        <begin position="328"/>
        <end position="391"/>
    </location>
</feature>
<reference evidence="9" key="1">
    <citation type="submission" date="2023-01" db="EMBL/GenBank/DDBJ databases">
        <title>Colletotrichum chrysophilum M932 genome sequence.</title>
        <authorList>
            <person name="Baroncelli R."/>
        </authorList>
    </citation>
    <scope>NUCLEOTIDE SEQUENCE</scope>
    <source>
        <strain evidence="9">M932</strain>
    </source>
</reference>
<organism evidence="9 10">
    <name type="scientific">Colletotrichum chrysophilum</name>
    <dbReference type="NCBI Taxonomy" id="1836956"/>
    <lineage>
        <taxon>Eukaryota</taxon>
        <taxon>Fungi</taxon>
        <taxon>Dikarya</taxon>
        <taxon>Ascomycota</taxon>
        <taxon>Pezizomycotina</taxon>
        <taxon>Sordariomycetes</taxon>
        <taxon>Hypocreomycetidae</taxon>
        <taxon>Glomerellales</taxon>
        <taxon>Glomerellaceae</taxon>
        <taxon>Colletotrichum</taxon>
        <taxon>Colletotrichum gloeosporioides species complex</taxon>
    </lineage>
</organism>
<comment type="subcellular location">
    <subcellularLocation>
        <location evidence="1">Nucleus</location>
    </subcellularLocation>
</comment>
<dbReference type="AlphaFoldDB" id="A0AAD9AT98"/>
<feature type="region of interest" description="Disordered" evidence="7">
    <location>
        <begin position="1"/>
        <end position="26"/>
    </location>
</feature>
<evidence type="ECO:0000256" key="2">
    <source>
        <dbReference type="ARBA" id="ARBA00022833"/>
    </source>
</evidence>
<dbReference type="GO" id="GO:0005634">
    <property type="term" value="C:nucleus"/>
    <property type="evidence" value="ECO:0007669"/>
    <property type="project" value="UniProtKB-SubCell"/>
</dbReference>
<protein>
    <submittedName>
        <fullName evidence="9">C6 transcription factor</fullName>
    </submittedName>
</protein>
<evidence type="ECO:0000256" key="5">
    <source>
        <dbReference type="ARBA" id="ARBA00023163"/>
    </source>
</evidence>
<name>A0AAD9AT98_9PEZI</name>
<evidence type="ECO:0000256" key="6">
    <source>
        <dbReference type="ARBA" id="ARBA00023242"/>
    </source>
</evidence>
<dbReference type="Pfam" id="PF04082">
    <property type="entry name" value="Fungal_trans"/>
    <property type="match status" value="1"/>
</dbReference>
<keyword evidence="5" id="KW-0804">Transcription</keyword>
<proteinExistence type="predicted"/>
<dbReference type="InterPro" id="IPR007219">
    <property type="entry name" value="XnlR_reg_dom"/>
</dbReference>
<comment type="caution">
    <text evidence="9">The sequence shown here is derived from an EMBL/GenBank/DDBJ whole genome shotgun (WGS) entry which is preliminary data.</text>
</comment>
<keyword evidence="6" id="KW-0539">Nucleus</keyword>
<dbReference type="GO" id="GO:0045944">
    <property type="term" value="P:positive regulation of transcription by RNA polymerase II"/>
    <property type="evidence" value="ECO:0007669"/>
    <property type="project" value="TreeGrafter"/>
</dbReference>
<dbReference type="EMBL" id="JAQOWY010000043">
    <property type="protein sequence ID" value="KAK1854108.1"/>
    <property type="molecule type" value="Genomic_DNA"/>
</dbReference>
<accession>A0AAD9AT98</accession>
<evidence type="ECO:0000256" key="1">
    <source>
        <dbReference type="ARBA" id="ARBA00004123"/>
    </source>
</evidence>
<dbReference type="GO" id="GO:0006351">
    <property type="term" value="P:DNA-templated transcription"/>
    <property type="evidence" value="ECO:0007669"/>
    <property type="project" value="InterPro"/>
</dbReference>
<keyword evidence="3" id="KW-0805">Transcription regulation</keyword>
<feature type="compositionally biased region" description="Basic and acidic residues" evidence="7">
    <location>
        <begin position="598"/>
        <end position="615"/>
    </location>
</feature>
<evidence type="ECO:0000313" key="9">
    <source>
        <dbReference type="EMBL" id="KAK1854108.1"/>
    </source>
</evidence>
<keyword evidence="2" id="KW-0862">Zinc</keyword>
<feature type="region of interest" description="Disordered" evidence="7">
    <location>
        <begin position="668"/>
        <end position="689"/>
    </location>
</feature>
<evidence type="ECO:0000256" key="7">
    <source>
        <dbReference type="SAM" id="MobiDB-lite"/>
    </source>
</evidence>
<dbReference type="PANTHER" id="PTHR47540:SF1">
    <property type="entry name" value="ACTIVATOR OF STRESS GENES 1-RELATED"/>
    <property type="match status" value="1"/>
</dbReference>
<dbReference type="GO" id="GO:0043565">
    <property type="term" value="F:sequence-specific DNA binding"/>
    <property type="evidence" value="ECO:0007669"/>
    <property type="project" value="TreeGrafter"/>
</dbReference>
<keyword evidence="4" id="KW-0238">DNA-binding</keyword>
<dbReference type="Proteomes" id="UP001243330">
    <property type="component" value="Unassembled WGS sequence"/>
</dbReference>
<dbReference type="PANTHER" id="PTHR47540">
    <property type="entry name" value="THIAMINE REPRESSIBLE GENES REGULATORY PROTEIN THI5"/>
    <property type="match status" value="1"/>
</dbReference>
<dbReference type="InterPro" id="IPR051711">
    <property type="entry name" value="Stress_Response_Reg"/>
</dbReference>
<gene>
    <name evidence="9" type="ORF">CCHR01_03301</name>
</gene>
<evidence type="ECO:0000259" key="8">
    <source>
        <dbReference type="SMART" id="SM00906"/>
    </source>
</evidence>
<keyword evidence="10" id="KW-1185">Reference proteome</keyword>
<evidence type="ECO:0000313" key="10">
    <source>
        <dbReference type="Proteomes" id="UP001243330"/>
    </source>
</evidence>
<sequence length="725" mass="79837">MPTKAETLPVETSGRRKRPRVPDDQRKRVKIAFVAEINSGAMGKPPVTDVKAPKGNASILATSDDTVGGTPSTEAVGQLRNETLDQTTTQDMIYCDAVSTHAASVTVINQGKTHFEGTSSLWSFFTSVQQVFAGDVDEENENGDADCRDISLHQISDLSFGTDWRTSVNAALPPQEVVNYLTTSFFEHGQANYFCVHPEIFSRKLAAFYDGTHEFEARDSRNSRRSIEFISILFMVLAIGSQFADTGIAPTSEMSTESNRLLIEEGIHCLEDISRIKVPVPAPNLGWRFYEASRKLLPDIICSSSMASVQVCALQGIYLPSTGSRDASYNVLGLALRMAINMGLHTSFPASSLHAHVLYVAERLYSVEMGRPLSLSDTEIDAPYPVETLGWKRCDGLVAMAQICHLLGRIVGAVYDRTAAEKGTIIRPKVIHQLRRDLEQWRRDLPKHVNLESFTTRSEAHLALTFEQATILLTRSCLNYNAATRKSDKPLAPNATKFLEQQTQQCVDSAVACIRIMSKLKSLSLLCAPSFHDSLHCSSALHVLLLARVRLAGIIAAPMKTISQGILILTELAMGSEAAASSLRGIVRAMANVSTTTDRQHHEQNHASLSLRRDQTQQQGRNAWRNWIISQSMSKSHTSSVGDTHSDVNFDHDRHYDVRQEGSASAIWSPLDFPSSNSQQGARPGDGTSIASDLSDITYPWVAEHFEFDVLSRDLGGVPEFDLLC</sequence>
<dbReference type="GO" id="GO:0008270">
    <property type="term" value="F:zinc ion binding"/>
    <property type="evidence" value="ECO:0007669"/>
    <property type="project" value="InterPro"/>
</dbReference>
<feature type="region of interest" description="Disordered" evidence="7">
    <location>
        <begin position="594"/>
        <end position="615"/>
    </location>
</feature>